<dbReference type="Proteomes" id="UP000730481">
    <property type="component" value="Unassembled WGS sequence"/>
</dbReference>
<reference evidence="1" key="2">
    <citation type="submission" date="2020-02" db="EMBL/GenBank/DDBJ databases">
        <title>Identification and distribution of gene clusters putatively required for synthesis of sphingolipid metabolism inhibitors in phylogenetically diverse species of the filamentous fungus Fusarium.</title>
        <authorList>
            <person name="Kim H.-S."/>
            <person name="Busman M."/>
            <person name="Brown D.W."/>
            <person name="Divon H."/>
            <person name="Uhlig S."/>
            <person name="Proctor R.H."/>
        </authorList>
    </citation>
    <scope>NUCLEOTIDE SEQUENCE</scope>
    <source>
        <strain evidence="1">NRRL 25174</strain>
    </source>
</reference>
<gene>
    <name evidence="1" type="ORF">FBEOM_12826</name>
</gene>
<proteinExistence type="predicted"/>
<keyword evidence="2" id="KW-1185">Reference proteome</keyword>
<protein>
    <submittedName>
        <fullName evidence="1">L diaminobutyrate decarboxylase</fullName>
    </submittedName>
</protein>
<reference evidence="1" key="1">
    <citation type="journal article" date="2017" name="Mycologia">
        <title>Fusarium algeriense, sp. nov., a novel toxigenic crown rot pathogen of durum wheat from Algeria is nested in the Fusarium burgessii species complex.</title>
        <authorList>
            <person name="Laraba I."/>
            <person name="Keddad A."/>
            <person name="Boureghda H."/>
            <person name="Abdallah N."/>
            <person name="Vaughan M.M."/>
            <person name="Proctor R.H."/>
            <person name="Busman M."/>
            <person name="O'Donnell K."/>
        </authorList>
    </citation>
    <scope>NUCLEOTIDE SEQUENCE</scope>
    <source>
        <strain evidence="1">NRRL 25174</strain>
    </source>
</reference>
<dbReference type="EMBL" id="PVQB02000863">
    <property type="protein sequence ID" value="KAF4333363.1"/>
    <property type="molecule type" value="Genomic_DNA"/>
</dbReference>
<dbReference type="AlphaFoldDB" id="A0A9P5A7F8"/>
<name>A0A9P5A7F8_9HYPO</name>
<comment type="caution">
    <text evidence="1">The sequence shown here is derived from an EMBL/GenBank/DDBJ whole genome shotgun (WGS) entry which is preliminary data.</text>
</comment>
<sequence length="81" mass="9343">MVKVASWKQRSDGCWSRPLIGPERMFDQWLEIEGWTEWMSAIIFTISPSLASGFDSKTKVENWFSVAVTRICLENLSQICL</sequence>
<evidence type="ECO:0000313" key="1">
    <source>
        <dbReference type="EMBL" id="KAF4333363.1"/>
    </source>
</evidence>
<organism evidence="1 2">
    <name type="scientific">Fusarium beomiforme</name>
    <dbReference type="NCBI Taxonomy" id="44412"/>
    <lineage>
        <taxon>Eukaryota</taxon>
        <taxon>Fungi</taxon>
        <taxon>Dikarya</taxon>
        <taxon>Ascomycota</taxon>
        <taxon>Pezizomycotina</taxon>
        <taxon>Sordariomycetes</taxon>
        <taxon>Hypocreomycetidae</taxon>
        <taxon>Hypocreales</taxon>
        <taxon>Nectriaceae</taxon>
        <taxon>Fusarium</taxon>
        <taxon>Fusarium burgessii species complex</taxon>
    </lineage>
</organism>
<accession>A0A9P5A7F8</accession>
<dbReference type="OrthoDB" id="5103341at2759"/>
<evidence type="ECO:0000313" key="2">
    <source>
        <dbReference type="Proteomes" id="UP000730481"/>
    </source>
</evidence>